<dbReference type="Pfam" id="PF07963">
    <property type="entry name" value="N_methyl"/>
    <property type="match status" value="1"/>
</dbReference>
<evidence type="ECO:0000313" key="2">
    <source>
        <dbReference type="EMBL" id="CAG2148784.1"/>
    </source>
</evidence>
<dbReference type="Pfam" id="PF16732">
    <property type="entry name" value="ComP_DUS"/>
    <property type="match status" value="1"/>
</dbReference>
<dbReference type="PANTHER" id="PTHR30093">
    <property type="entry name" value="GENERAL SECRETION PATHWAY PROTEIN G"/>
    <property type="match status" value="1"/>
</dbReference>
<keyword evidence="1" id="KW-0812">Transmembrane</keyword>
<dbReference type="InterPro" id="IPR045584">
    <property type="entry name" value="Pilin-like"/>
</dbReference>
<organism evidence="2 3">
    <name type="scientific">Cupriavidus numazuensis</name>
    <dbReference type="NCBI Taxonomy" id="221992"/>
    <lineage>
        <taxon>Bacteria</taxon>
        <taxon>Pseudomonadati</taxon>
        <taxon>Pseudomonadota</taxon>
        <taxon>Betaproteobacteria</taxon>
        <taxon>Burkholderiales</taxon>
        <taxon>Burkholderiaceae</taxon>
        <taxon>Cupriavidus</taxon>
    </lineage>
</organism>
<keyword evidence="1" id="KW-0472">Membrane</keyword>
<dbReference type="Gene3D" id="3.30.700.10">
    <property type="entry name" value="Glycoprotein, Type 4 Pilin"/>
    <property type="match status" value="1"/>
</dbReference>
<feature type="transmembrane region" description="Helical" evidence="1">
    <location>
        <begin position="26"/>
        <end position="44"/>
    </location>
</feature>
<dbReference type="InterPro" id="IPR031982">
    <property type="entry name" value="PilE-like"/>
</dbReference>
<proteinExistence type="predicted"/>
<comment type="caution">
    <text evidence="2">The sequence shown here is derived from an EMBL/GenBank/DDBJ whole genome shotgun (WGS) entry which is preliminary data.</text>
</comment>
<keyword evidence="3" id="KW-1185">Reference proteome</keyword>
<evidence type="ECO:0008006" key="4">
    <source>
        <dbReference type="Google" id="ProtNLM"/>
    </source>
</evidence>
<dbReference type="InterPro" id="IPR012902">
    <property type="entry name" value="N_methyl_site"/>
</dbReference>
<dbReference type="EMBL" id="CAJPVI010000019">
    <property type="protein sequence ID" value="CAG2148784.1"/>
    <property type="molecule type" value="Genomic_DNA"/>
</dbReference>
<protein>
    <recommendedName>
        <fullName evidence="4">Type IV pilus assembly protein PilE</fullName>
    </recommendedName>
</protein>
<evidence type="ECO:0000256" key="1">
    <source>
        <dbReference type="SAM" id="Phobius"/>
    </source>
</evidence>
<gene>
    <name evidence="2" type="ORF">LMG26411_03407</name>
</gene>
<dbReference type="RefSeq" id="WP_211954431.1">
    <property type="nucleotide sequence ID" value="NZ_CAJPVI010000019.1"/>
</dbReference>
<dbReference type="Proteomes" id="UP000672657">
    <property type="component" value="Unassembled WGS sequence"/>
</dbReference>
<sequence>MNARTLARRASAGLCRARRLAQGMTLLELMAVVAILGILAAIAIPNYTEYVRRGYRADARGMMTEAAQVLERFRSVNGRYNQDVGGNAFALPAGLRTSPRDSTRVRYNVSIVANSLTANSYLLQAVPVDATDACGTYTLDQAGTRLNTVGANPAAYLQNCWER</sequence>
<dbReference type="PROSITE" id="PS00409">
    <property type="entry name" value="PROKAR_NTER_METHYL"/>
    <property type="match status" value="1"/>
</dbReference>
<evidence type="ECO:0000313" key="3">
    <source>
        <dbReference type="Proteomes" id="UP000672657"/>
    </source>
</evidence>
<dbReference type="PANTHER" id="PTHR30093:SF47">
    <property type="entry name" value="TYPE IV PILUS NON-CORE MINOR PILIN PILE"/>
    <property type="match status" value="1"/>
</dbReference>
<accession>A0ABN7Q1F2</accession>
<name>A0ABN7Q1F2_9BURK</name>
<dbReference type="SUPFAM" id="SSF54523">
    <property type="entry name" value="Pili subunits"/>
    <property type="match status" value="1"/>
</dbReference>
<keyword evidence="1" id="KW-1133">Transmembrane helix</keyword>
<reference evidence="2 3" key="1">
    <citation type="submission" date="2021-03" db="EMBL/GenBank/DDBJ databases">
        <authorList>
            <person name="Peeters C."/>
        </authorList>
    </citation>
    <scope>NUCLEOTIDE SEQUENCE [LARGE SCALE GENOMIC DNA]</scope>
    <source>
        <strain evidence="2 3">LMG 26411</strain>
    </source>
</reference>
<dbReference type="NCBIfam" id="TIGR02532">
    <property type="entry name" value="IV_pilin_GFxxxE"/>
    <property type="match status" value="1"/>
</dbReference>